<feature type="transmembrane region" description="Helical" evidence="1">
    <location>
        <begin position="39"/>
        <end position="58"/>
    </location>
</feature>
<evidence type="ECO:0000313" key="2">
    <source>
        <dbReference type="WBParaSite" id="HPLM_0000019001-mRNA-1"/>
    </source>
</evidence>
<accession>A0A0N4VSC3</accession>
<protein>
    <submittedName>
        <fullName evidence="2">G protein-coupled receptor</fullName>
    </submittedName>
</protein>
<evidence type="ECO:0000256" key="1">
    <source>
        <dbReference type="SAM" id="Phobius"/>
    </source>
</evidence>
<proteinExistence type="predicted"/>
<reference evidence="2" key="1">
    <citation type="submission" date="2017-02" db="UniProtKB">
        <authorList>
            <consortium name="WormBaseParasite"/>
        </authorList>
    </citation>
    <scope>IDENTIFICATION</scope>
</reference>
<dbReference type="AlphaFoldDB" id="A0A0N4VSC3"/>
<dbReference type="WBParaSite" id="HPLM_0000019001-mRNA-1">
    <property type="protein sequence ID" value="HPLM_0000019001-mRNA-1"/>
    <property type="gene ID" value="HPLM_0000019001"/>
</dbReference>
<organism evidence="2">
    <name type="scientific">Haemonchus placei</name>
    <name type="common">Barber's pole worm</name>
    <dbReference type="NCBI Taxonomy" id="6290"/>
    <lineage>
        <taxon>Eukaryota</taxon>
        <taxon>Metazoa</taxon>
        <taxon>Ecdysozoa</taxon>
        <taxon>Nematoda</taxon>
        <taxon>Chromadorea</taxon>
        <taxon>Rhabditida</taxon>
        <taxon>Rhabditina</taxon>
        <taxon>Rhabditomorpha</taxon>
        <taxon>Strongyloidea</taxon>
        <taxon>Trichostrongylidae</taxon>
        <taxon>Haemonchus</taxon>
    </lineage>
</organism>
<sequence length="119" mass="13398">LSFEETILCSTMASETVGTVGVTFIAGDRWLSLRFDSHWRIAVIIAEIRIVAYFYVVLRRQRVPDLTDSDDVDCCKVIGQCDRSVQTAFFQRYLIASHTLFIDTKLSLTNIGFTVGAVI</sequence>
<keyword evidence="1" id="KW-0472">Membrane</keyword>
<keyword evidence="1" id="KW-0812">Transmembrane</keyword>
<name>A0A0N4VSC3_HAEPC</name>
<keyword evidence="1" id="KW-1133">Transmembrane helix</keyword>